<accession>A0A428TZ51</accession>
<dbReference type="InterPro" id="IPR001509">
    <property type="entry name" value="Epimerase_deHydtase"/>
</dbReference>
<keyword evidence="4" id="KW-1185">Reference proteome</keyword>
<evidence type="ECO:0000259" key="2">
    <source>
        <dbReference type="Pfam" id="PF05368"/>
    </source>
</evidence>
<dbReference type="GO" id="GO:0005737">
    <property type="term" value="C:cytoplasm"/>
    <property type="evidence" value="ECO:0007669"/>
    <property type="project" value="TreeGrafter"/>
</dbReference>
<dbReference type="Pfam" id="PF05368">
    <property type="entry name" value="NmrA"/>
    <property type="match status" value="1"/>
</dbReference>
<dbReference type="InterPro" id="IPR051783">
    <property type="entry name" value="NAD(P)-dependent_oxidoreduct"/>
</dbReference>
<dbReference type="SUPFAM" id="SSF51735">
    <property type="entry name" value="NAD(P)-binding Rossmann-fold domains"/>
    <property type="match status" value="1"/>
</dbReference>
<dbReference type="Proteomes" id="UP000287144">
    <property type="component" value="Unassembled WGS sequence"/>
</dbReference>
<dbReference type="GO" id="GO:0004029">
    <property type="term" value="F:aldehyde dehydrogenase (NAD+) activity"/>
    <property type="evidence" value="ECO:0007669"/>
    <property type="project" value="TreeGrafter"/>
</dbReference>
<feature type="domain" description="NmrA-like" evidence="2">
    <location>
        <begin position="4"/>
        <end position="89"/>
    </location>
</feature>
<evidence type="ECO:0000313" key="3">
    <source>
        <dbReference type="EMBL" id="RSM07291.1"/>
    </source>
</evidence>
<name>A0A428TZ51_9HYPO</name>
<dbReference type="InterPro" id="IPR008030">
    <property type="entry name" value="NmrA-like"/>
</dbReference>
<protein>
    <recommendedName>
        <fullName evidence="5">NAD(P)-binding domain-containing protein</fullName>
    </recommendedName>
</protein>
<dbReference type="InterPro" id="IPR036291">
    <property type="entry name" value="NAD(P)-bd_dom_sf"/>
</dbReference>
<feature type="domain" description="NAD-dependent epimerase/dehydratase" evidence="1">
    <location>
        <begin position="152"/>
        <end position="235"/>
    </location>
</feature>
<reference evidence="3 4" key="1">
    <citation type="submission" date="2017-06" db="EMBL/GenBank/DDBJ databases">
        <title>Comparative genomic analysis of Ambrosia Fusariam Clade fungi.</title>
        <authorList>
            <person name="Stajich J.E."/>
            <person name="Carrillo J."/>
            <person name="Kijimoto T."/>
            <person name="Eskalen A."/>
            <person name="O'Donnell K."/>
            <person name="Kasson M."/>
        </authorList>
    </citation>
    <scope>NUCLEOTIDE SEQUENCE [LARGE SCALE GENOMIC DNA]</scope>
    <source>
        <strain evidence="3 4">NRRL62579</strain>
    </source>
</reference>
<comment type="caution">
    <text evidence="3">The sequence shown here is derived from an EMBL/GenBank/DDBJ whole genome shotgun (WGS) entry which is preliminary data.</text>
</comment>
<proteinExistence type="predicted"/>
<dbReference type="AlphaFoldDB" id="A0A428TZ51"/>
<organism evidence="3 4">
    <name type="scientific">Fusarium oligoseptatum</name>
    <dbReference type="NCBI Taxonomy" id="2604345"/>
    <lineage>
        <taxon>Eukaryota</taxon>
        <taxon>Fungi</taxon>
        <taxon>Dikarya</taxon>
        <taxon>Ascomycota</taxon>
        <taxon>Pezizomycotina</taxon>
        <taxon>Sordariomycetes</taxon>
        <taxon>Hypocreomycetidae</taxon>
        <taxon>Hypocreales</taxon>
        <taxon>Nectriaceae</taxon>
        <taxon>Fusarium</taxon>
        <taxon>Fusarium solani species complex</taxon>
    </lineage>
</organism>
<sequence length="341" mass="37091">MTPSIFLTGATGYTGGTVLNTLVTAHPEYDITVLLRKPTESFSEKYPGVKVLQGDFDSTELLKEAASKSDIVIHHGNSDHVPAVKALIAGVTKRAQASDPAFYIHLGGTGIIAEWNNLGELHSKVWSDIDDIDALWSFPSEAIHRDTELLIQEAWTKHGDKLKTAVVCPPNIHGKGTGPGRTESFYVPYFYAESLKLGSTFYAGSGSNVYSRVHVEDVAQVFLKLVEAAEDDGKGADWGKEGYYFTASEEVSQFDIAVAVGKILKSRGQISTEVPKQISLQELDLLLAEIPVKGAARLVFGSNSRSKPDRARKLLGYKPQGRGFLDSLDDDLTDAMELSKS</sequence>
<dbReference type="PANTHER" id="PTHR48079">
    <property type="entry name" value="PROTEIN YEEZ"/>
    <property type="match status" value="1"/>
</dbReference>
<dbReference type="EMBL" id="NKCK01000041">
    <property type="protein sequence ID" value="RSM07291.1"/>
    <property type="molecule type" value="Genomic_DNA"/>
</dbReference>
<dbReference type="Gene3D" id="3.40.50.720">
    <property type="entry name" value="NAD(P)-binding Rossmann-like Domain"/>
    <property type="match status" value="2"/>
</dbReference>
<dbReference type="Pfam" id="PF01370">
    <property type="entry name" value="Epimerase"/>
    <property type="match status" value="1"/>
</dbReference>
<evidence type="ECO:0008006" key="5">
    <source>
        <dbReference type="Google" id="ProtNLM"/>
    </source>
</evidence>
<evidence type="ECO:0000313" key="4">
    <source>
        <dbReference type="Proteomes" id="UP000287144"/>
    </source>
</evidence>
<dbReference type="STRING" id="1325735.A0A428TZ51"/>
<evidence type="ECO:0000259" key="1">
    <source>
        <dbReference type="Pfam" id="PF01370"/>
    </source>
</evidence>
<dbReference type="PANTHER" id="PTHR48079:SF6">
    <property type="entry name" value="NAD(P)-BINDING DOMAIN-CONTAINING PROTEIN-RELATED"/>
    <property type="match status" value="1"/>
</dbReference>
<gene>
    <name evidence="3" type="ORF">CEP52_005282</name>
</gene>